<comment type="subcellular location">
    <subcellularLocation>
        <location evidence="9">Cell membrane</location>
        <topology evidence="9">Multi-pass membrane protein</topology>
    </subcellularLocation>
    <subcellularLocation>
        <location evidence="1">Membrane</location>
        <topology evidence="1">Multi-pass membrane protein</topology>
    </subcellularLocation>
</comment>
<feature type="transmembrane region" description="Helical" evidence="9">
    <location>
        <begin position="111"/>
        <end position="131"/>
    </location>
</feature>
<gene>
    <name evidence="12" type="primary">LOC106495426</name>
</gene>
<keyword evidence="4 9" id="KW-0552">Olfaction</keyword>
<keyword evidence="11" id="KW-1185">Reference proteome</keyword>
<keyword evidence="5 9" id="KW-1133">Transmembrane helix</keyword>
<dbReference type="GO" id="GO:0004930">
    <property type="term" value="F:G protein-coupled receptor activity"/>
    <property type="evidence" value="ECO:0007669"/>
    <property type="project" value="UniProtKB-KW"/>
</dbReference>
<dbReference type="CDD" id="cd15222">
    <property type="entry name" value="7tmA_OR51-like"/>
    <property type="match status" value="1"/>
</dbReference>
<evidence type="ECO:0000256" key="2">
    <source>
        <dbReference type="ARBA" id="ARBA00022606"/>
    </source>
</evidence>
<evidence type="ECO:0000256" key="5">
    <source>
        <dbReference type="ARBA" id="ARBA00022989"/>
    </source>
</evidence>
<reference evidence="11" key="1">
    <citation type="submission" date="2025-05" db="UniProtKB">
        <authorList>
            <consortium name="RefSeq"/>
        </authorList>
    </citation>
    <scope>NUCLEOTIDE SEQUENCE [LARGE SCALE GENOMIC DNA]</scope>
</reference>
<dbReference type="InterPro" id="IPR017452">
    <property type="entry name" value="GPCR_Rhodpsn_7TM"/>
</dbReference>
<dbReference type="PROSITE" id="PS50262">
    <property type="entry name" value="G_PROTEIN_RECEP_F1_2"/>
    <property type="match status" value="1"/>
</dbReference>
<dbReference type="GO" id="GO:0005886">
    <property type="term" value="C:plasma membrane"/>
    <property type="evidence" value="ECO:0007669"/>
    <property type="project" value="UniProtKB-SubCell"/>
</dbReference>
<evidence type="ECO:0000313" key="11">
    <source>
        <dbReference type="Proteomes" id="UP001652627"/>
    </source>
</evidence>
<dbReference type="Gene3D" id="1.20.1070.10">
    <property type="entry name" value="Rhodopsin 7-helix transmembrane proteins"/>
    <property type="match status" value="1"/>
</dbReference>
<dbReference type="InterPro" id="IPR050402">
    <property type="entry name" value="OR51/52/56-like"/>
</dbReference>
<dbReference type="AlphaFoldDB" id="A0A8B7JJV5"/>
<feature type="transmembrane region" description="Helical" evidence="9">
    <location>
        <begin position="152"/>
        <end position="174"/>
    </location>
</feature>
<dbReference type="InterPro" id="IPR000725">
    <property type="entry name" value="Olfact_rcpt"/>
</dbReference>
<evidence type="ECO:0000256" key="4">
    <source>
        <dbReference type="ARBA" id="ARBA00022725"/>
    </source>
</evidence>
<keyword evidence="9" id="KW-1003">Cell membrane</keyword>
<accession>A0A8B7JJV5</accession>
<dbReference type="PRINTS" id="PR00245">
    <property type="entry name" value="OLFACTORYR"/>
</dbReference>
<organism evidence="11 12">
    <name type="scientific">Apteryx mantelli</name>
    <name type="common">North Island brown kiwi</name>
    <dbReference type="NCBI Taxonomy" id="2696672"/>
    <lineage>
        <taxon>Eukaryota</taxon>
        <taxon>Metazoa</taxon>
        <taxon>Chordata</taxon>
        <taxon>Craniata</taxon>
        <taxon>Vertebrata</taxon>
        <taxon>Euteleostomi</taxon>
        <taxon>Archelosauria</taxon>
        <taxon>Archosauria</taxon>
        <taxon>Dinosauria</taxon>
        <taxon>Saurischia</taxon>
        <taxon>Theropoda</taxon>
        <taxon>Coelurosauria</taxon>
        <taxon>Aves</taxon>
        <taxon>Palaeognathae</taxon>
        <taxon>Apterygiformes</taxon>
        <taxon>Apterygidae</taxon>
        <taxon>Apteryx</taxon>
    </lineage>
</organism>
<keyword evidence="7 8" id="KW-0807">Transducer</keyword>
<dbReference type="Pfam" id="PF13853">
    <property type="entry name" value="7tm_4"/>
    <property type="match status" value="1"/>
</dbReference>
<keyword evidence="2 9" id="KW-0716">Sensory transduction</keyword>
<keyword evidence="8" id="KW-0675">Receptor</keyword>
<dbReference type="RefSeq" id="XP_013811345.2">
    <property type="nucleotide sequence ID" value="XM_013955891.2"/>
</dbReference>
<dbReference type="GO" id="GO:0004984">
    <property type="term" value="F:olfactory receptor activity"/>
    <property type="evidence" value="ECO:0007669"/>
    <property type="project" value="InterPro"/>
</dbReference>
<evidence type="ECO:0000256" key="6">
    <source>
        <dbReference type="ARBA" id="ARBA00023136"/>
    </source>
</evidence>
<evidence type="ECO:0000256" key="1">
    <source>
        <dbReference type="ARBA" id="ARBA00004141"/>
    </source>
</evidence>
<feature type="transmembrane region" description="Helical" evidence="9">
    <location>
        <begin position="72"/>
        <end position="99"/>
    </location>
</feature>
<feature type="transmembrane region" description="Helical" evidence="9">
    <location>
        <begin position="208"/>
        <end position="231"/>
    </location>
</feature>
<keyword evidence="8" id="KW-0297">G-protein coupled receptor</keyword>
<dbReference type="PROSITE" id="PS00237">
    <property type="entry name" value="G_PROTEIN_RECEP_F1_1"/>
    <property type="match status" value="1"/>
</dbReference>
<feature type="transmembrane region" description="Helical" evidence="9">
    <location>
        <begin position="252"/>
        <end position="274"/>
    </location>
</feature>
<reference evidence="12" key="2">
    <citation type="submission" date="2025-08" db="UniProtKB">
        <authorList>
            <consortium name="RefSeq"/>
        </authorList>
    </citation>
    <scope>IDENTIFICATION</scope>
    <source>
        <tissue evidence="12">Blood</tissue>
    </source>
</reference>
<dbReference type="OrthoDB" id="9444602at2759"/>
<protein>
    <recommendedName>
        <fullName evidence="9">Olfactory receptor</fullName>
    </recommendedName>
</protein>
<keyword evidence="6 9" id="KW-0472">Membrane</keyword>
<dbReference type="Proteomes" id="UP001652627">
    <property type="component" value="Chromosome 1"/>
</dbReference>
<dbReference type="SMART" id="SM01381">
    <property type="entry name" value="7TM_GPCR_Srsx"/>
    <property type="match status" value="1"/>
</dbReference>
<feature type="transmembrane region" description="Helical" evidence="9">
    <location>
        <begin position="37"/>
        <end position="60"/>
    </location>
</feature>
<evidence type="ECO:0000256" key="8">
    <source>
        <dbReference type="RuleBase" id="RU000688"/>
    </source>
</evidence>
<dbReference type="KEGG" id="aam:106495426"/>
<evidence type="ECO:0000313" key="12">
    <source>
        <dbReference type="RefSeq" id="XP_013811345.2"/>
    </source>
</evidence>
<feature type="domain" description="G-protein coupled receptors family 1 profile" evidence="10">
    <location>
        <begin position="52"/>
        <end position="302"/>
    </location>
</feature>
<dbReference type="SUPFAM" id="SSF81321">
    <property type="entry name" value="Family A G protein-coupled receptor-like"/>
    <property type="match status" value="1"/>
</dbReference>
<dbReference type="InterPro" id="IPR000276">
    <property type="entry name" value="GPCR_Rhodpsn"/>
</dbReference>
<dbReference type="PANTHER" id="PTHR26450">
    <property type="entry name" value="OLFACTORY RECEPTOR 56B1-RELATED"/>
    <property type="match status" value="1"/>
</dbReference>
<dbReference type="GO" id="GO:0071396">
    <property type="term" value="P:cellular response to lipid"/>
    <property type="evidence" value="ECO:0007669"/>
    <property type="project" value="UniProtKB-ARBA"/>
</dbReference>
<evidence type="ECO:0000256" key="9">
    <source>
        <dbReference type="RuleBase" id="RU363047"/>
    </source>
</evidence>
<dbReference type="PRINTS" id="PR00237">
    <property type="entry name" value="GPCRRHODOPSN"/>
</dbReference>
<sequence>MQLETQQDTSPSANISVFPPLTFLLTGIPGLERSPRWLAAPVCALYLLSALGNGTVLVIIRTEPSLHTPMYLLLLMLAVSDLGLSTSFLPTMLGVFLFGSREVSSHACFSQLFFIHAFSIMESSVLLAMAFDRFMAICYPLRYNCILTNARVLQMGLAIAVRAIALHVPLPFLLQRLPYRQTRVLSHSYCLHPDVMKLARAGSRESTYALFIVLSTMGLDPVLIILSYAWILRSILGLVLMEERVRALSTCLSHISVVLLFYTPMLALSLINHLGLPIPAIAHSLLSFLHFLAPPVLNPVLYYARMKEIRAQVARRFLQAQGTWGRP</sequence>
<comment type="similarity">
    <text evidence="8">Belongs to the G-protein coupled receptor 1 family.</text>
</comment>
<evidence type="ECO:0000259" key="10">
    <source>
        <dbReference type="PROSITE" id="PS50262"/>
    </source>
</evidence>
<name>A0A8B7JJV5_9AVES</name>
<proteinExistence type="inferred from homology"/>
<feature type="transmembrane region" description="Helical" evidence="9">
    <location>
        <begin position="280"/>
        <end position="304"/>
    </location>
</feature>
<dbReference type="PANTHER" id="PTHR26450:SF73">
    <property type="entry name" value="OLFACTORY RECEPTOR 51S1"/>
    <property type="match status" value="1"/>
</dbReference>
<evidence type="ECO:0000256" key="3">
    <source>
        <dbReference type="ARBA" id="ARBA00022692"/>
    </source>
</evidence>
<keyword evidence="3 8" id="KW-0812">Transmembrane</keyword>
<dbReference type="GeneID" id="106495426"/>
<evidence type="ECO:0000256" key="7">
    <source>
        <dbReference type="ARBA" id="ARBA00023224"/>
    </source>
</evidence>